<comment type="similarity">
    <text evidence="3">Belongs to the Integrator subunit 3 family.</text>
</comment>
<dbReference type="Pfam" id="PF10189">
    <property type="entry name" value="Ints3_N"/>
    <property type="match status" value="2"/>
</dbReference>
<dbReference type="AlphaFoldDB" id="A0AAD9KBU1"/>
<evidence type="ECO:0000259" key="8">
    <source>
        <dbReference type="Pfam" id="PF24566"/>
    </source>
</evidence>
<comment type="subcellular location">
    <subcellularLocation>
        <location evidence="2">Cytoplasm</location>
    </subcellularLocation>
    <subcellularLocation>
        <location evidence="1">Nucleus</location>
    </subcellularLocation>
</comment>
<feature type="region of interest" description="Disordered" evidence="6">
    <location>
        <begin position="768"/>
        <end position="827"/>
    </location>
</feature>
<dbReference type="EMBL" id="JAODUP010000019">
    <property type="protein sequence ID" value="KAK2168242.1"/>
    <property type="molecule type" value="Genomic_DNA"/>
</dbReference>
<feature type="domain" description="Integrator complex subunit 3 N-terminal" evidence="7">
    <location>
        <begin position="185"/>
        <end position="285"/>
    </location>
</feature>
<name>A0AAD9KBU1_9ANNE</name>
<proteinExistence type="inferred from homology"/>
<feature type="region of interest" description="Disordered" evidence="6">
    <location>
        <begin position="672"/>
        <end position="702"/>
    </location>
</feature>
<feature type="compositionally biased region" description="Acidic residues" evidence="6">
    <location>
        <begin position="798"/>
        <end position="808"/>
    </location>
</feature>
<feature type="domain" description="Integrator complex subunit 3 N-terminal" evidence="7">
    <location>
        <begin position="32"/>
        <end position="91"/>
    </location>
</feature>
<evidence type="ECO:0000313" key="10">
    <source>
        <dbReference type="Proteomes" id="UP001208570"/>
    </source>
</evidence>
<evidence type="ECO:0000256" key="3">
    <source>
        <dbReference type="ARBA" id="ARBA00006130"/>
    </source>
</evidence>
<dbReference type="PANTHER" id="PTHR13587">
    <property type="entry name" value="INTEGRATOR COMPLEX SUBUNIT 3"/>
    <property type="match status" value="1"/>
</dbReference>
<reference evidence="9" key="1">
    <citation type="journal article" date="2023" name="Mol. Biol. Evol.">
        <title>Third-Generation Sequencing Reveals the Adaptive Role of the Epigenome in Three Deep-Sea Polychaetes.</title>
        <authorList>
            <person name="Perez M."/>
            <person name="Aroh O."/>
            <person name="Sun Y."/>
            <person name="Lan Y."/>
            <person name="Juniper S.K."/>
            <person name="Young C.R."/>
            <person name="Angers B."/>
            <person name="Qian P.Y."/>
        </authorList>
    </citation>
    <scope>NUCLEOTIDE SEQUENCE</scope>
    <source>
        <strain evidence="9">P08H-3</strain>
    </source>
</reference>
<organism evidence="9 10">
    <name type="scientific">Paralvinella palmiformis</name>
    <dbReference type="NCBI Taxonomy" id="53620"/>
    <lineage>
        <taxon>Eukaryota</taxon>
        <taxon>Metazoa</taxon>
        <taxon>Spiralia</taxon>
        <taxon>Lophotrochozoa</taxon>
        <taxon>Annelida</taxon>
        <taxon>Polychaeta</taxon>
        <taxon>Sedentaria</taxon>
        <taxon>Canalipalpata</taxon>
        <taxon>Terebellida</taxon>
        <taxon>Terebelliformia</taxon>
        <taxon>Alvinellidae</taxon>
        <taxon>Paralvinella</taxon>
    </lineage>
</organism>
<sequence>MDKPKSGTSRLLPHTVLDIRDDLDEVGRGQDQHDDTMRGLFYGILVDAKQASRFYRDLTLVTRDGLTKVMTLTNQVIYEKWIKLVDTPRTQTDSRAWLDKHPILLALGLYTYLRIIVDHGAASFATLRQREVEFCISLMREKWNDCMAIGRDLARLLLNIARIPEIEKLWQDILYNPTVLTSTFTESQSLRCDLIRYICAVIHPSNEVLCSDIIPRWAVIGWLLTTCTSNVAASNAKLSLFYDWLFFEPEKESIMNIEPCVLVMYHSMRPHPAITGTLLDFMCRVSALPLKWDFFPSLSPLFDNPKLDKELKLMLRDLFADFCSAEIPKDEPVTPVVNIKEPRSLDINTTNNHIDNSNNFTEAHFSSSEEEDTPLGQLRDELKFQPIKLAPRFQPVDISDSLEVLEGDVKTLVLELQAETDNEAQCEIMDKLMSFIIQENTDQERAVHIALCLCQILIQQFNNNLFPQQVDEESEQTAIINPSRGDVCQTGSFRISFIVFPKSELCQEDDVHLFTFLIPDLYTYFPNITIGNADLLHLIVSCIDGNQLQDLVCEILQGHLIMFRKDSFLSILNSSMEWETIEQYFLWQFIAAHNIPVEHIMPILPKLDFVSHAEALTSIMIQLKQEIPSAELLRPLLCREYKKNDLFVVSVMKHWAQECEDKLASLLNHQITQSTSGTPNRKRQRHQQQGNKTVKDKDRPTTDQILAHLDHMRRTCRNISFLMNEAIQDGLRHVQSTCSETQKAKYGDLLALAEDYEELNRSTRVLRQVPSRRASQAANITSSNARSKTKHTEKDSSDSSEDSSDDDEIIRPPKNKKAKRPTVYDGD</sequence>
<keyword evidence="4" id="KW-0963">Cytoplasm</keyword>
<evidence type="ECO:0008006" key="11">
    <source>
        <dbReference type="Google" id="ProtNLM"/>
    </source>
</evidence>
<dbReference type="Proteomes" id="UP001208570">
    <property type="component" value="Unassembled WGS sequence"/>
</dbReference>
<keyword evidence="10" id="KW-1185">Reference proteome</keyword>
<accession>A0AAD9KBU1</accession>
<evidence type="ECO:0000256" key="4">
    <source>
        <dbReference type="ARBA" id="ARBA00022490"/>
    </source>
</evidence>
<evidence type="ECO:0000313" key="9">
    <source>
        <dbReference type="EMBL" id="KAK2168242.1"/>
    </source>
</evidence>
<evidence type="ECO:0000256" key="6">
    <source>
        <dbReference type="SAM" id="MobiDB-lite"/>
    </source>
</evidence>
<evidence type="ECO:0000256" key="5">
    <source>
        <dbReference type="ARBA" id="ARBA00023242"/>
    </source>
</evidence>
<dbReference type="InterPro" id="IPR056518">
    <property type="entry name" value="HEAT_Ints3_C"/>
</dbReference>
<dbReference type="GO" id="GO:0005634">
    <property type="term" value="C:nucleus"/>
    <property type="evidence" value="ECO:0007669"/>
    <property type="project" value="UniProtKB-SubCell"/>
</dbReference>
<keyword evidence="5" id="KW-0539">Nucleus</keyword>
<dbReference type="InterPro" id="IPR045334">
    <property type="entry name" value="INTS3"/>
</dbReference>
<feature type="compositionally biased region" description="Polar residues" evidence="6">
    <location>
        <begin position="773"/>
        <end position="786"/>
    </location>
</feature>
<dbReference type="Pfam" id="PF24566">
    <property type="entry name" value="HEAT_Ints3_C"/>
    <property type="match status" value="2"/>
</dbReference>
<protein>
    <recommendedName>
        <fullName evidence="11">SOSS complex subunit A homolog</fullName>
    </recommendedName>
</protein>
<gene>
    <name evidence="9" type="ORF">LSH36_19g11013</name>
</gene>
<dbReference type="InterPro" id="IPR019333">
    <property type="entry name" value="INTS3_N"/>
</dbReference>
<evidence type="ECO:0000259" key="7">
    <source>
        <dbReference type="Pfam" id="PF10189"/>
    </source>
</evidence>
<evidence type="ECO:0000256" key="2">
    <source>
        <dbReference type="ARBA" id="ARBA00004496"/>
    </source>
</evidence>
<evidence type="ECO:0000256" key="1">
    <source>
        <dbReference type="ARBA" id="ARBA00004123"/>
    </source>
</evidence>
<dbReference type="PANTHER" id="PTHR13587:SF7">
    <property type="entry name" value="INTEGRATOR COMPLEX SUBUNIT 3"/>
    <property type="match status" value="1"/>
</dbReference>
<comment type="caution">
    <text evidence="9">The sequence shown here is derived from an EMBL/GenBank/DDBJ whole genome shotgun (WGS) entry which is preliminary data.</text>
</comment>
<feature type="domain" description="Ints3-like C-terminal" evidence="8">
    <location>
        <begin position="504"/>
        <end position="753"/>
    </location>
</feature>
<dbReference type="GO" id="GO:0005737">
    <property type="term" value="C:cytoplasm"/>
    <property type="evidence" value="ECO:0007669"/>
    <property type="project" value="UniProtKB-SubCell"/>
</dbReference>
<feature type="domain" description="Ints3-like C-terminal" evidence="8">
    <location>
        <begin position="413"/>
        <end position="482"/>
    </location>
</feature>